<protein>
    <recommendedName>
        <fullName evidence="1">Aminoglycoside phosphotransferase domain-containing protein</fullName>
    </recommendedName>
</protein>
<evidence type="ECO:0000259" key="1">
    <source>
        <dbReference type="Pfam" id="PF01636"/>
    </source>
</evidence>
<dbReference type="PANTHER" id="PTHR21310:SF13">
    <property type="entry name" value="AMINOGLYCOSIDE PHOSPHOTRANSFERASE DOMAIN-CONTAINING PROTEIN"/>
    <property type="match status" value="1"/>
</dbReference>
<proteinExistence type="predicted"/>
<dbReference type="OrthoDB" id="10003767at2759"/>
<dbReference type="EMBL" id="JABCKI010006100">
    <property type="protein sequence ID" value="KAG5635409.1"/>
    <property type="molecule type" value="Genomic_DNA"/>
</dbReference>
<reference evidence="2" key="2">
    <citation type="submission" date="2021-10" db="EMBL/GenBank/DDBJ databases">
        <title>Phylogenomics reveals ancestral predisposition of the termite-cultivated fungus Termitomyces towards a domesticated lifestyle.</title>
        <authorList>
            <person name="Auxier B."/>
            <person name="Grum-Grzhimaylo A."/>
            <person name="Cardenas M.E."/>
            <person name="Lodge J.D."/>
            <person name="Laessoe T."/>
            <person name="Pedersen O."/>
            <person name="Smith M.E."/>
            <person name="Kuyper T.W."/>
            <person name="Franco-Molano E.A."/>
            <person name="Baroni T.J."/>
            <person name="Aanen D.K."/>
        </authorList>
    </citation>
    <scope>NUCLEOTIDE SEQUENCE</scope>
    <source>
        <strain evidence="2">D49</strain>
    </source>
</reference>
<dbReference type="InterPro" id="IPR051678">
    <property type="entry name" value="AGP_Transferase"/>
</dbReference>
<comment type="caution">
    <text evidence="2">The sequence shown here is derived from an EMBL/GenBank/DDBJ whole genome shotgun (WGS) entry which is preliminary data.</text>
</comment>
<dbReference type="Proteomes" id="UP000717328">
    <property type="component" value="Unassembled WGS sequence"/>
</dbReference>
<name>A0A9P7FNQ6_9AGAR</name>
<dbReference type="InterPro" id="IPR002575">
    <property type="entry name" value="Aminoglycoside_PTrfase"/>
</dbReference>
<accession>A0A9P7FNQ6</accession>
<dbReference type="PANTHER" id="PTHR21310">
    <property type="entry name" value="AMINOGLYCOSIDE PHOSPHOTRANSFERASE-RELATED-RELATED"/>
    <property type="match status" value="1"/>
</dbReference>
<evidence type="ECO:0000313" key="3">
    <source>
        <dbReference type="Proteomes" id="UP000717328"/>
    </source>
</evidence>
<gene>
    <name evidence="2" type="ORF">H0H81_011387</name>
</gene>
<sequence>MLSPVQGVDDDYRNFIVMTKLPGSMLLSTYGTWNTAQKERLVASYADIALRLFRLDVPQEIGTFVPGAAPPSPNVFKNIGQYIDFFFEVKRNSPFIGRDGSGQVHIHLHELHQHVDRLLADLLSNAATNPTLLHCVISHCDLNDMNILVDESSGHISGIVDWEYQILQPACLAAEYPPWLLYDCLDPRFTDVTRTLWLDSLGESRRLRELYLQIVKDRDPDYWNALVHDPG</sequence>
<dbReference type="Pfam" id="PF01636">
    <property type="entry name" value="APH"/>
    <property type="match status" value="1"/>
</dbReference>
<keyword evidence="3" id="KW-1185">Reference proteome</keyword>
<feature type="domain" description="Aminoglycoside phosphotransferase" evidence="1">
    <location>
        <begin position="10"/>
        <end position="164"/>
    </location>
</feature>
<organism evidence="2 3">
    <name type="scientific">Sphagnurus paluster</name>
    <dbReference type="NCBI Taxonomy" id="117069"/>
    <lineage>
        <taxon>Eukaryota</taxon>
        <taxon>Fungi</taxon>
        <taxon>Dikarya</taxon>
        <taxon>Basidiomycota</taxon>
        <taxon>Agaricomycotina</taxon>
        <taxon>Agaricomycetes</taxon>
        <taxon>Agaricomycetidae</taxon>
        <taxon>Agaricales</taxon>
        <taxon>Tricholomatineae</taxon>
        <taxon>Lyophyllaceae</taxon>
        <taxon>Sphagnurus</taxon>
    </lineage>
</organism>
<evidence type="ECO:0000313" key="2">
    <source>
        <dbReference type="EMBL" id="KAG5635409.1"/>
    </source>
</evidence>
<dbReference type="InterPro" id="IPR011009">
    <property type="entry name" value="Kinase-like_dom_sf"/>
</dbReference>
<dbReference type="SUPFAM" id="SSF56112">
    <property type="entry name" value="Protein kinase-like (PK-like)"/>
    <property type="match status" value="1"/>
</dbReference>
<dbReference type="Gene3D" id="3.90.1200.10">
    <property type="match status" value="1"/>
</dbReference>
<dbReference type="AlphaFoldDB" id="A0A9P7FNQ6"/>
<reference evidence="2" key="1">
    <citation type="submission" date="2021-02" db="EMBL/GenBank/DDBJ databases">
        <authorList>
            <person name="Nieuwenhuis M."/>
            <person name="Van De Peppel L.J.J."/>
        </authorList>
    </citation>
    <scope>NUCLEOTIDE SEQUENCE</scope>
    <source>
        <strain evidence="2">D49</strain>
    </source>
</reference>